<feature type="domain" description="Na+/H+ antiporter NhaC-like C-terminal" evidence="10">
    <location>
        <begin position="236"/>
        <end position="425"/>
    </location>
</feature>
<sequence length="433" mass="45602">MEQINKKSSFWALSPLIVFVALFIGTGIITSDFNFLPINVALLISTVFAFIIYPKTNLTKKIDIFTKGAGHPNILLMVFVFLFAGAFSETAEAMGAVSSTVNLGLSLIPPQFLLAGLFIVGAFISVAMGTSMGTVAALAPVGVGISESTDISIALSIATVVGGAMFGDNLSMISDTTIAAVRTQKTKMGDKFKVNFFIVLPGAIMTVVILWFLTKDLGIAETSQGGYSLVKVIPYLFVLIAALCGMNVLMVLVLGVVIASFIGLTTGSFTINENLKAISDGLIGMQDIAMIALFIGGIIGMIQYQGGIQWLLNTVTSRVKTKKGAEFGIASLVTTTNFATANNTIAIITAGPLAKEISEDYEIDARKSASILDIFASSVQGIIPYGGQVLAATSVAGISSVSLIPYSFYPYLLVVCGIVSIIVGYPKRKDKSV</sequence>
<evidence type="ECO:0000256" key="6">
    <source>
        <dbReference type="ARBA" id="ARBA00022989"/>
    </source>
</evidence>
<feature type="transmembrane region" description="Helical" evidence="9">
    <location>
        <begin position="74"/>
        <end position="91"/>
    </location>
</feature>
<feature type="transmembrane region" description="Helical" evidence="9">
    <location>
        <begin position="111"/>
        <end position="139"/>
    </location>
</feature>
<keyword evidence="2" id="KW-0813">Transport</keyword>
<name>A0AAX3W3Y6_MAMLE</name>
<dbReference type="GO" id="GO:0015297">
    <property type="term" value="F:antiporter activity"/>
    <property type="evidence" value="ECO:0007669"/>
    <property type="project" value="UniProtKB-KW"/>
</dbReference>
<evidence type="ECO:0000256" key="8">
    <source>
        <dbReference type="ARBA" id="ARBA00038435"/>
    </source>
</evidence>
<protein>
    <submittedName>
        <fullName evidence="11">Na+/H+ antiporter NhaC family protein</fullName>
    </submittedName>
</protein>
<dbReference type="PANTHER" id="PTHR33451:SF5">
    <property type="entry name" value="NA+_H+ ANTIPORTER"/>
    <property type="match status" value="1"/>
</dbReference>
<feature type="transmembrane region" description="Helical" evidence="9">
    <location>
        <begin position="408"/>
        <end position="425"/>
    </location>
</feature>
<evidence type="ECO:0000259" key="10">
    <source>
        <dbReference type="Pfam" id="PF03553"/>
    </source>
</evidence>
<evidence type="ECO:0000256" key="1">
    <source>
        <dbReference type="ARBA" id="ARBA00004651"/>
    </source>
</evidence>
<dbReference type="GeneID" id="99675813"/>
<keyword evidence="3" id="KW-0050">Antiport</keyword>
<dbReference type="RefSeq" id="WP_016998755.1">
    <property type="nucleotide sequence ID" value="NZ_CP075503.1"/>
</dbReference>
<keyword evidence="6 9" id="KW-1133">Transmembrane helix</keyword>
<dbReference type="Proteomes" id="UP001223261">
    <property type="component" value="Chromosome"/>
</dbReference>
<reference evidence="11" key="1">
    <citation type="journal article" date="2023" name="Antibiotics">
        <title>Prevalence and Molecular Characterization of Methicillin-Resistant Staphylococci (MRS) and Mammaliicocci (MRM) in Dromedary Camels from Algeria: First Detection of SCCmec-mecC Hybrid in Methicillin-Resistant Mammaliicoccus lentus.</title>
        <authorList>
            <person name="Belhout C."/>
            <person name="Boyen F."/>
            <person name="Vereecke N."/>
            <person name="Theuns S."/>
            <person name="Taibi N."/>
            <person name="Stegger M."/>
            <person name="de la Fe-Rodriguez P.Y."/>
            <person name="Bouayad L."/>
            <person name="Elgroud R."/>
            <person name="Butaye P."/>
        </authorList>
    </citation>
    <scope>NUCLEOTIDE SEQUENCE</scope>
    <source>
        <strain evidence="11">7048</strain>
    </source>
</reference>
<feature type="transmembrane region" description="Helical" evidence="9">
    <location>
        <begin position="382"/>
        <end position="402"/>
    </location>
</feature>
<evidence type="ECO:0000256" key="7">
    <source>
        <dbReference type="ARBA" id="ARBA00023136"/>
    </source>
</evidence>
<evidence type="ECO:0000313" key="11">
    <source>
        <dbReference type="EMBL" id="WHI59459.1"/>
    </source>
</evidence>
<feature type="transmembrane region" description="Helical" evidence="9">
    <location>
        <begin position="235"/>
        <end position="262"/>
    </location>
</feature>
<feature type="domain" description="Na+/H+ antiporter NhaC-like C-terminal" evidence="10">
    <location>
        <begin position="10"/>
        <end position="212"/>
    </location>
</feature>
<comment type="similarity">
    <text evidence="8">Belongs to the NhaC Na(+)/H(+) (TC 2.A.35) antiporter family.</text>
</comment>
<dbReference type="AlphaFoldDB" id="A0AAX3W3Y6"/>
<evidence type="ECO:0000256" key="5">
    <source>
        <dbReference type="ARBA" id="ARBA00022692"/>
    </source>
</evidence>
<comment type="subcellular location">
    <subcellularLocation>
        <location evidence="1">Cell membrane</location>
        <topology evidence="1">Multi-pass membrane protein</topology>
    </subcellularLocation>
</comment>
<evidence type="ECO:0000256" key="3">
    <source>
        <dbReference type="ARBA" id="ARBA00022449"/>
    </source>
</evidence>
<keyword evidence="4" id="KW-1003">Cell membrane</keyword>
<accession>A0AAX3W3Y6</accession>
<feature type="transmembrane region" description="Helical" evidence="9">
    <location>
        <begin position="282"/>
        <end position="302"/>
    </location>
</feature>
<evidence type="ECO:0000256" key="4">
    <source>
        <dbReference type="ARBA" id="ARBA00022475"/>
    </source>
</evidence>
<dbReference type="InterPro" id="IPR052180">
    <property type="entry name" value="NhaC_Na-H+_Antiporter"/>
</dbReference>
<organism evidence="11 12">
    <name type="scientific">Mammaliicoccus lentus</name>
    <name type="common">Staphylococcus lentus</name>
    <dbReference type="NCBI Taxonomy" id="42858"/>
    <lineage>
        <taxon>Bacteria</taxon>
        <taxon>Bacillati</taxon>
        <taxon>Bacillota</taxon>
        <taxon>Bacilli</taxon>
        <taxon>Bacillales</taxon>
        <taxon>Staphylococcaceae</taxon>
        <taxon>Mammaliicoccus</taxon>
    </lineage>
</organism>
<evidence type="ECO:0000256" key="2">
    <source>
        <dbReference type="ARBA" id="ARBA00022448"/>
    </source>
</evidence>
<feature type="transmembrane region" description="Helical" evidence="9">
    <location>
        <begin position="12"/>
        <end position="29"/>
    </location>
</feature>
<evidence type="ECO:0000313" key="12">
    <source>
        <dbReference type="Proteomes" id="UP001223261"/>
    </source>
</evidence>
<keyword evidence="7 9" id="KW-0472">Membrane</keyword>
<feature type="transmembrane region" description="Helical" evidence="9">
    <location>
        <begin position="194"/>
        <end position="214"/>
    </location>
</feature>
<dbReference type="PANTHER" id="PTHR33451">
    <property type="entry name" value="MALATE-2H(+)/NA(+)-LACTATE ANTIPORTER"/>
    <property type="match status" value="1"/>
</dbReference>
<proteinExistence type="inferred from homology"/>
<dbReference type="EMBL" id="CP118848">
    <property type="protein sequence ID" value="WHI59459.1"/>
    <property type="molecule type" value="Genomic_DNA"/>
</dbReference>
<keyword evidence="5 9" id="KW-0812">Transmembrane</keyword>
<evidence type="ECO:0000256" key="9">
    <source>
        <dbReference type="SAM" id="Phobius"/>
    </source>
</evidence>
<dbReference type="GO" id="GO:0005886">
    <property type="term" value="C:plasma membrane"/>
    <property type="evidence" value="ECO:0007669"/>
    <property type="project" value="UniProtKB-SubCell"/>
</dbReference>
<dbReference type="Pfam" id="PF03553">
    <property type="entry name" value="Na_H_antiporter"/>
    <property type="match status" value="2"/>
</dbReference>
<dbReference type="InterPro" id="IPR018461">
    <property type="entry name" value="Na/H_Antiport_NhaC-like_C"/>
</dbReference>
<gene>
    <name evidence="11" type="ORF">PYH69_12140</name>
</gene>
<feature type="transmembrane region" description="Helical" evidence="9">
    <location>
        <begin position="35"/>
        <end position="53"/>
    </location>
</feature>